<dbReference type="AlphaFoldDB" id="A0AAV3RBK3"/>
<proteinExistence type="predicted"/>
<evidence type="ECO:0000313" key="3">
    <source>
        <dbReference type="Proteomes" id="UP001454036"/>
    </source>
</evidence>
<dbReference type="Proteomes" id="UP001454036">
    <property type="component" value="Unassembled WGS sequence"/>
</dbReference>
<gene>
    <name evidence="2" type="ORF">LIER_41326</name>
</gene>
<organism evidence="2 3">
    <name type="scientific">Lithospermum erythrorhizon</name>
    <name type="common">Purple gromwell</name>
    <name type="synonym">Lithospermum officinale var. erythrorhizon</name>
    <dbReference type="NCBI Taxonomy" id="34254"/>
    <lineage>
        <taxon>Eukaryota</taxon>
        <taxon>Viridiplantae</taxon>
        <taxon>Streptophyta</taxon>
        <taxon>Embryophyta</taxon>
        <taxon>Tracheophyta</taxon>
        <taxon>Spermatophyta</taxon>
        <taxon>Magnoliopsida</taxon>
        <taxon>eudicotyledons</taxon>
        <taxon>Gunneridae</taxon>
        <taxon>Pentapetalae</taxon>
        <taxon>asterids</taxon>
        <taxon>lamiids</taxon>
        <taxon>Boraginales</taxon>
        <taxon>Boraginaceae</taxon>
        <taxon>Boraginoideae</taxon>
        <taxon>Lithospermeae</taxon>
        <taxon>Lithospermum</taxon>
    </lineage>
</organism>
<sequence length="81" mass="8917">MVKTQRGFNTSGNAIKGKKKGVGLSDDAFMEVEPPIVNQKAQKTKWRKSKAPVSTSMEEEQVFSPTPIRSIPHIDTSQEGT</sequence>
<accession>A0AAV3RBK3</accession>
<feature type="region of interest" description="Disordered" evidence="1">
    <location>
        <begin position="1"/>
        <end position="21"/>
    </location>
</feature>
<evidence type="ECO:0000313" key="2">
    <source>
        <dbReference type="EMBL" id="GAA0172382.1"/>
    </source>
</evidence>
<protein>
    <submittedName>
        <fullName evidence="2">Uncharacterized protein</fullName>
    </submittedName>
</protein>
<evidence type="ECO:0000256" key="1">
    <source>
        <dbReference type="SAM" id="MobiDB-lite"/>
    </source>
</evidence>
<reference evidence="2 3" key="1">
    <citation type="submission" date="2024-01" db="EMBL/GenBank/DDBJ databases">
        <title>The complete chloroplast genome sequence of Lithospermum erythrorhizon: insights into the phylogenetic relationship among Boraginaceae species and the maternal lineages of purple gromwells.</title>
        <authorList>
            <person name="Okada T."/>
            <person name="Watanabe K."/>
        </authorList>
    </citation>
    <scope>NUCLEOTIDE SEQUENCE [LARGE SCALE GENOMIC DNA]</scope>
</reference>
<feature type="region of interest" description="Disordered" evidence="1">
    <location>
        <begin position="35"/>
        <end position="81"/>
    </location>
</feature>
<feature type="compositionally biased region" description="Polar residues" evidence="1">
    <location>
        <begin position="1"/>
        <end position="13"/>
    </location>
</feature>
<comment type="caution">
    <text evidence="2">The sequence shown here is derived from an EMBL/GenBank/DDBJ whole genome shotgun (WGS) entry which is preliminary data.</text>
</comment>
<name>A0AAV3RBK3_LITER</name>
<keyword evidence="3" id="KW-1185">Reference proteome</keyword>
<dbReference type="EMBL" id="BAABME010025584">
    <property type="protein sequence ID" value="GAA0172382.1"/>
    <property type="molecule type" value="Genomic_DNA"/>
</dbReference>